<reference evidence="1 2" key="1">
    <citation type="journal article" date="2013" name="Appl. Environ. Microbiol.">
        <title>The Carbohydrate Metabolism Signature of Lactococcus lactis Strain A12 Reveals Its Sourdough Ecosystem Origin.</title>
        <authorList>
            <person name="Passerini D."/>
            <person name="Coddeville M."/>
            <person name="Le Bourgeois P."/>
            <person name="Loubiere P."/>
            <person name="Ritzenthaler P."/>
            <person name="Fontagne-Faucher C."/>
            <person name="Daveran-Mingot M.L."/>
            <person name="Cocaign-Bousquet M."/>
        </authorList>
    </citation>
    <scope>NUCLEOTIDE SEQUENCE [LARGE SCALE GENOMIC DNA]</scope>
    <source>
        <strain evidence="1 2">A12</strain>
    </source>
</reference>
<comment type="caution">
    <text evidence="1">The sequence shown here is derived from an EMBL/GenBank/DDBJ whole genome shotgun (WGS) entry which is preliminary data.</text>
</comment>
<dbReference type="AlphaFoldDB" id="S6EWF3"/>
<proteinExistence type="predicted"/>
<evidence type="ECO:0000313" key="2">
    <source>
        <dbReference type="Proteomes" id="UP000015361"/>
    </source>
</evidence>
<evidence type="ECO:0000313" key="1">
    <source>
        <dbReference type="EMBL" id="CDG03688.1"/>
    </source>
</evidence>
<organism evidence="1 2">
    <name type="scientific">Lactococcus lactis subsp. lactis A12</name>
    <dbReference type="NCBI Taxonomy" id="1137134"/>
    <lineage>
        <taxon>Bacteria</taxon>
        <taxon>Bacillati</taxon>
        <taxon>Bacillota</taxon>
        <taxon>Bacilli</taxon>
        <taxon>Lactobacillales</taxon>
        <taxon>Streptococcaceae</taxon>
        <taxon>Lactococcus</taxon>
    </lineage>
</organism>
<accession>S6EWF3</accession>
<dbReference type="EMBL" id="CBLU010000005">
    <property type="protein sequence ID" value="CDG03688.1"/>
    <property type="molecule type" value="Genomic_DNA"/>
</dbReference>
<gene>
    <name evidence="1" type="ORF">O9U_11070</name>
</gene>
<sequence length="24" mass="2472">MVVLNYGAGIIIPNTGALQDEAVI</sequence>
<protein>
    <submittedName>
        <fullName evidence="1">Uncharacterized protein</fullName>
    </submittedName>
</protein>
<dbReference type="Proteomes" id="UP000015361">
    <property type="component" value="Unassembled WGS sequence"/>
</dbReference>
<name>S6EWF3_LACLL</name>